<reference evidence="3 4" key="1">
    <citation type="submission" date="2024-09" db="EMBL/GenBank/DDBJ databases">
        <title>The Natural Products Discovery Center: Release of the First 8490 Sequenced Strains for Exploring Actinobacteria Biosynthetic Diversity.</title>
        <authorList>
            <person name="Kalkreuter E."/>
            <person name="Kautsar S.A."/>
            <person name="Yang D."/>
            <person name="Bader C.D."/>
            <person name="Teijaro C.N."/>
            <person name="Fluegel L."/>
            <person name="Davis C.M."/>
            <person name="Simpson J.R."/>
            <person name="Lauterbach L."/>
            <person name="Steele A.D."/>
            <person name="Gui C."/>
            <person name="Meng S."/>
            <person name="Li G."/>
            <person name="Viehrig K."/>
            <person name="Ye F."/>
            <person name="Su P."/>
            <person name="Kiefer A.F."/>
            <person name="Nichols A."/>
            <person name="Cepeda A.J."/>
            <person name="Yan W."/>
            <person name="Fan B."/>
            <person name="Jiang Y."/>
            <person name="Adhikari A."/>
            <person name="Zheng C.-J."/>
            <person name="Schuster L."/>
            <person name="Cowan T.M."/>
            <person name="Smanski M.J."/>
            <person name="Chevrette M.G."/>
            <person name="De Carvalho L.P.S."/>
            <person name="Shen B."/>
        </authorList>
    </citation>
    <scope>NUCLEOTIDE SEQUENCE [LARGE SCALE GENOMIC DNA]</scope>
    <source>
        <strain evidence="3 4">NPDC057399</strain>
    </source>
</reference>
<accession>A0ABW6JBC3</accession>
<evidence type="ECO:0008006" key="5">
    <source>
        <dbReference type="Google" id="ProtNLM"/>
    </source>
</evidence>
<sequence>MRAVRERHRRLTTASVAGVLALLPGTAFAWGTPGASNGQKTETSGSREGASLVSKVVYSGSTSGSRGDGDGNGDGALRPVGDWTPPACWYEPRSAGQFRDYVESRYEETVNTPGQHSYAKQSVGMFRDDYKDGTYKNYNLGKKDEGSFWVAVRDEDRWMEPEAQACDKLPFWVENGDPVPVENAVTPEVLAELAYNRVRLPAAEVTLRPEAATKVNLPTWAWLDRARFKETSVTASIAVGGLNIQATTTARPVSLRLEPGTPDAETYPASGECVINADGSIGEPYTRGKADRTPPCGLKYLRSSGDGTFTLRATITWEISWTGTGGAGGDLPDGTFGNDQAVTVQEIQSVNR</sequence>
<feature type="chain" id="PRO_5047188194" description="Secreted protein" evidence="2">
    <location>
        <begin position="30"/>
        <end position="352"/>
    </location>
</feature>
<dbReference type="RefSeq" id="WP_381724467.1">
    <property type="nucleotide sequence ID" value="NZ_JBHVBU010000001.1"/>
</dbReference>
<comment type="caution">
    <text evidence="3">The sequence shown here is derived from an EMBL/GenBank/DDBJ whole genome shotgun (WGS) entry which is preliminary data.</text>
</comment>
<evidence type="ECO:0000313" key="4">
    <source>
        <dbReference type="Proteomes" id="UP001600650"/>
    </source>
</evidence>
<feature type="signal peptide" evidence="2">
    <location>
        <begin position="1"/>
        <end position="29"/>
    </location>
</feature>
<feature type="compositionally biased region" description="Polar residues" evidence="1">
    <location>
        <begin position="34"/>
        <end position="46"/>
    </location>
</feature>
<proteinExistence type="predicted"/>
<dbReference type="EMBL" id="JBHVBU010000001">
    <property type="protein sequence ID" value="MFE7961529.1"/>
    <property type="molecule type" value="Genomic_DNA"/>
</dbReference>
<dbReference type="Proteomes" id="UP001600650">
    <property type="component" value="Unassembled WGS sequence"/>
</dbReference>
<evidence type="ECO:0000313" key="3">
    <source>
        <dbReference type="EMBL" id="MFE7961529.1"/>
    </source>
</evidence>
<gene>
    <name evidence="3" type="ORF">ACFU0X_00520</name>
</gene>
<evidence type="ECO:0000256" key="1">
    <source>
        <dbReference type="SAM" id="MobiDB-lite"/>
    </source>
</evidence>
<organism evidence="3 4">
    <name type="scientific">Streptomyces cellulosae</name>
    <dbReference type="NCBI Taxonomy" id="1968"/>
    <lineage>
        <taxon>Bacteria</taxon>
        <taxon>Bacillati</taxon>
        <taxon>Actinomycetota</taxon>
        <taxon>Actinomycetes</taxon>
        <taxon>Kitasatosporales</taxon>
        <taxon>Streptomycetaceae</taxon>
        <taxon>Streptomyces</taxon>
    </lineage>
</organism>
<keyword evidence="2" id="KW-0732">Signal</keyword>
<evidence type="ECO:0000256" key="2">
    <source>
        <dbReference type="SAM" id="SignalP"/>
    </source>
</evidence>
<keyword evidence="4" id="KW-1185">Reference proteome</keyword>
<feature type="region of interest" description="Disordered" evidence="1">
    <location>
        <begin position="31"/>
        <end position="79"/>
    </location>
</feature>
<protein>
    <recommendedName>
        <fullName evidence="5">Secreted protein</fullName>
    </recommendedName>
</protein>
<name>A0ABW6JBC3_STRCE</name>